<dbReference type="Proteomes" id="UP000663870">
    <property type="component" value="Unassembled WGS sequence"/>
</dbReference>
<gene>
    <name evidence="4" type="ORF">JXQ802_LOCUS26229</name>
    <name evidence="5" type="ORF">JXQ802_LOCUS26402</name>
    <name evidence="2" type="ORF">PYM288_LOCUS9706</name>
    <name evidence="3" type="ORF">SEV965_LOCUS14742</name>
</gene>
<protein>
    <submittedName>
        <fullName evidence="2">Uncharacterized protein</fullName>
    </submittedName>
</protein>
<dbReference type="EMBL" id="CAJNOL010000922">
    <property type="protein sequence ID" value="CAF1239889.1"/>
    <property type="molecule type" value="Genomic_DNA"/>
</dbReference>
<organism evidence="2 6">
    <name type="scientific">Rotaria sordida</name>
    <dbReference type="NCBI Taxonomy" id="392033"/>
    <lineage>
        <taxon>Eukaryota</taxon>
        <taxon>Metazoa</taxon>
        <taxon>Spiralia</taxon>
        <taxon>Gnathifera</taxon>
        <taxon>Rotifera</taxon>
        <taxon>Eurotatoria</taxon>
        <taxon>Bdelloidea</taxon>
        <taxon>Philodinida</taxon>
        <taxon>Philodinidae</taxon>
        <taxon>Rotaria</taxon>
    </lineage>
</organism>
<comment type="caution">
    <text evidence="2">The sequence shown here is derived from an EMBL/GenBank/DDBJ whole genome shotgun (WGS) entry which is preliminary data.</text>
</comment>
<dbReference type="Proteomes" id="UP000663854">
    <property type="component" value="Unassembled WGS sequence"/>
</dbReference>
<accession>A0A813ZZA1</accession>
<keyword evidence="7" id="KW-1185">Reference proteome</keyword>
<feature type="transmembrane region" description="Helical" evidence="1">
    <location>
        <begin position="68"/>
        <end position="89"/>
    </location>
</feature>
<keyword evidence="1" id="KW-1133">Transmembrane helix</keyword>
<evidence type="ECO:0000313" key="4">
    <source>
        <dbReference type="EMBL" id="CAF1236395.1"/>
    </source>
</evidence>
<keyword evidence="1" id="KW-0812">Transmembrane</keyword>
<dbReference type="AlphaFoldDB" id="A0A813ZZA1"/>
<evidence type="ECO:0000313" key="3">
    <source>
        <dbReference type="EMBL" id="CAF1078800.1"/>
    </source>
</evidence>
<reference evidence="2" key="1">
    <citation type="submission" date="2021-02" db="EMBL/GenBank/DDBJ databases">
        <authorList>
            <person name="Nowell W R."/>
        </authorList>
    </citation>
    <scope>NUCLEOTIDE SEQUENCE</scope>
</reference>
<proteinExistence type="predicted"/>
<dbReference type="EMBL" id="CAJNOL010000911">
    <property type="protein sequence ID" value="CAF1236395.1"/>
    <property type="molecule type" value="Genomic_DNA"/>
</dbReference>
<sequence>MIFVHLIFWLFIIIFIYILIKYHEYINAIIIFIGGLFIEKLHLTNVLFNNSTYRVFINYFYWLLKSNSLVTIVGLLIAISTISTLMAMFKQWIKIGVLITILYWLGS</sequence>
<feature type="transmembrane region" description="Helical" evidence="1">
    <location>
        <begin position="6"/>
        <end position="22"/>
    </location>
</feature>
<keyword evidence="1" id="KW-0472">Membrane</keyword>
<evidence type="ECO:0000313" key="6">
    <source>
        <dbReference type="Proteomes" id="UP000663854"/>
    </source>
</evidence>
<dbReference type="EMBL" id="CAJNOH010000145">
    <property type="protein sequence ID" value="CAF0904718.1"/>
    <property type="molecule type" value="Genomic_DNA"/>
</dbReference>
<evidence type="ECO:0000313" key="7">
    <source>
        <dbReference type="Proteomes" id="UP000663870"/>
    </source>
</evidence>
<dbReference type="EMBL" id="CAJNOU010000747">
    <property type="protein sequence ID" value="CAF1078800.1"/>
    <property type="molecule type" value="Genomic_DNA"/>
</dbReference>
<evidence type="ECO:0000256" key="1">
    <source>
        <dbReference type="SAM" id="Phobius"/>
    </source>
</evidence>
<evidence type="ECO:0000313" key="2">
    <source>
        <dbReference type="EMBL" id="CAF0904718.1"/>
    </source>
</evidence>
<name>A0A813ZZA1_9BILA</name>
<evidence type="ECO:0000313" key="5">
    <source>
        <dbReference type="EMBL" id="CAF1239889.1"/>
    </source>
</evidence>
<dbReference type="Proteomes" id="UP000663889">
    <property type="component" value="Unassembled WGS sequence"/>
</dbReference>
<feature type="transmembrane region" description="Helical" evidence="1">
    <location>
        <begin position="29"/>
        <end position="48"/>
    </location>
</feature>